<dbReference type="InterPro" id="IPR013087">
    <property type="entry name" value="Znf_C2H2_type"/>
</dbReference>
<accession>A0A6G1K2A5</accession>
<evidence type="ECO:0000256" key="3">
    <source>
        <dbReference type="ARBA" id="ARBA00022737"/>
    </source>
</evidence>
<name>A0A6G1K2A5_9PLEO</name>
<evidence type="ECO:0000256" key="6">
    <source>
        <dbReference type="ARBA" id="ARBA00023242"/>
    </source>
</evidence>
<gene>
    <name evidence="10" type="ORF">K504DRAFT_412500</name>
</gene>
<comment type="subcellular location">
    <subcellularLocation>
        <location evidence="1">Nucleus</location>
    </subcellularLocation>
</comment>
<dbReference type="InterPro" id="IPR036236">
    <property type="entry name" value="Znf_C2H2_sf"/>
</dbReference>
<keyword evidence="2" id="KW-0479">Metal-binding</keyword>
<evidence type="ECO:0000256" key="5">
    <source>
        <dbReference type="ARBA" id="ARBA00022833"/>
    </source>
</evidence>
<dbReference type="Pfam" id="PF23561">
    <property type="entry name" value="zf-C2H2_15"/>
    <property type="match status" value="1"/>
</dbReference>
<feature type="domain" description="C2H2-type" evidence="9">
    <location>
        <begin position="164"/>
        <end position="194"/>
    </location>
</feature>
<dbReference type="PANTHER" id="PTHR45718">
    <property type="entry name" value="TRANSCRIPTIONAL ACTIVATOR CUBITUS INTERRUPTUS"/>
    <property type="match status" value="1"/>
</dbReference>
<keyword evidence="11" id="KW-1185">Reference proteome</keyword>
<dbReference type="InterPro" id="IPR056436">
    <property type="entry name" value="Znf-C2H2_ZIC1-5/GLI1-3-like"/>
</dbReference>
<protein>
    <recommendedName>
        <fullName evidence="9">C2H2-type domain-containing protein</fullName>
    </recommendedName>
</protein>
<evidence type="ECO:0000256" key="8">
    <source>
        <dbReference type="SAM" id="MobiDB-lite"/>
    </source>
</evidence>
<dbReference type="PROSITE" id="PS00028">
    <property type="entry name" value="ZINC_FINGER_C2H2_1"/>
    <property type="match status" value="1"/>
</dbReference>
<evidence type="ECO:0000313" key="10">
    <source>
        <dbReference type="EMBL" id="KAF2706870.1"/>
    </source>
</evidence>
<evidence type="ECO:0000256" key="1">
    <source>
        <dbReference type="ARBA" id="ARBA00004123"/>
    </source>
</evidence>
<organism evidence="10 11">
    <name type="scientific">Pleomassaria siparia CBS 279.74</name>
    <dbReference type="NCBI Taxonomy" id="1314801"/>
    <lineage>
        <taxon>Eukaryota</taxon>
        <taxon>Fungi</taxon>
        <taxon>Dikarya</taxon>
        <taxon>Ascomycota</taxon>
        <taxon>Pezizomycotina</taxon>
        <taxon>Dothideomycetes</taxon>
        <taxon>Pleosporomycetidae</taxon>
        <taxon>Pleosporales</taxon>
        <taxon>Pleomassariaceae</taxon>
        <taxon>Pleomassaria</taxon>
    </lineage>
</organism>
<dbReference type="SUPFAM" id="SSF57667">
    <property type="entry name" value="beta-beta-alpha zinc fingers"/>
    <property type="match status" value="1"/>
</dbReference>
<dbReference type="PROSITE" id="PS50157">
    <property type="entry name" value="ZINC_FINGER_C2H2_2"/>
    <property type="match status" value="1"/>
</dbReference>
<keyword evidence="6" id="KW-0539">Nucleus</keyword>
<evidence type="ECO:0000256" key="2">
    <source>
        <dbReference type="ARBA" id="ARBA00022723"/>
    </source>
</evidence>
<dbReference type="GO" id="GO:0000981">
    <property type="term" value="F:DNA-binding transcription factor activity, RNA polymerase II-specific"/>
    <property type="evidence" value="ECO:0007669"/>
    <property type="project" value="TreeGrafter"/>
</dbReference>
<evidence type="ECO:0000313" key="11">
    <source>
        <dbReference type="Proteomes" id="UP000799428"/>
    </source>
</evidence>
<dbReference type="GO" id="GO:0008270">
    <property type="term" value="F:zinc ion binding"/>
    <property type="evidence" value="ECO:0007669"/>
    <property type="project" value="UniProtKB-KW"/>
</dbReference>
<feature type="compositionally biased region" description="Basic and acidic residues" evidence="8">
    <location>
        <begin position="18"/>
        <end position="36"/>
    </location>
</feature>
<sequence>MDSPNSDLSDYASDYFPDDVKGRRLSYEHTPDHEPSGRPSKRPRLNMRAISDPPAIHNIPPVDGDGDISEDTDGSVPASPHHPGMSADDDYGQEQVTVCKWDGCDVGDVENMDNLVEHLHEDHIGTRQKKYSCEWSDCTRKGIPHASGYALRAHMRSHTREKPFYCTLPECDRSFTRSDALAKHMRTVHETEALRPSDPVPKHHSSNPSNRFQRLRLVLNERQKQEKGSTPASPSQPPGSATVPALAITPVPSVAAGPMGPINPMTADAEYAHNNIIYMQDLGSPNMPTMVQFPPDMNFTPDELLLPAPELFKLLRRQLHWATQEGEQLRTEADILEKQRKDEWYAKELVMENYMEAELATTRRKRLDAGLYDEPDTFKMMEGDIIPSKKLEVQPKLGKLPWWREKSWVTRQAEVNTMREGMREGIREGMAEREMPGPELREDDLRPGQRQEDMRQEPIENIPMPDFPHERPVAPEAT</sequence>
<proteinExistence type="predicted"/>
<dbReference type="SMART" id="SM00355">
    <property type="entry name" value="ZnF_C2H2"/>
    <property type="match status" value="3"/>
</dbReference>
<feature type="region of interest" description="Disordered" evidence="8">
    <location>
        <begin position="1"/>
        <end position="90"/>
    </location>
</feature>
<feature type="compositionally biased region" description="Acidic residues" evidence="8">
    <location>
        <begin position="64"/>
        <end position="73"/>
    </location>
</feature>
<feature type="region of interest" description="Disordered" evidence="8">
    <location>
        <begin position="190"/>
        <end position="211"/>
    </location>
</feature>
<evidence type="ECO:0000256" key="4">
    <source>
        <dbReference type="ARBA" id="ARBA00022771"/>
    </source>
</evidence>
<keyword evidence="5" id="KW-0862">Zinc</keyword>
<dbReference type="InterPro" id="IPR043359">
    <property type="entry name" value="GLI-like"/>
</dbReference>
<dbReference type="PANTHER" id="PTHR45718:SF4">
    <property type="entry name" value="TRANSCRIPTIONAL ACTIVATOR CUBITUS INTERRUPTUS"/>
    <property type="match status" value="1"/>
</dbReference>
<dbReference type="Gene3D" id="3.30.160.60">
    <property type="entry name" value="Classic Zinc Finger"/>
    <property type="match status" value="3"/>
</dbReference>
<keyword evidence="4 7" id="KW-0863">Zinc-finger</keyword>
<feature type="region of interest" description="Disordered" evidence="8">
    <location>
        <begin position="427"/>
        <end position="478"/>
    </location>
</feature>
<dbReference type="Pfam" id="PF00096">
    <property type="entry name" value="zf-C2H2"/>
    <property type="match status" value="1"/>
</dbReference>
<keyword evidence="3" id="KW-0677">Repeat</keyword>
<dbReference type="FunFam" id="3.30.160.60:FF:000201">
    <property type="entry name" value="C2H2 finger domain protein (Gli3)"/>
    <property type="match status" value="1"/>
</dbReference>
<dbReference type="OrthoDB" id="3214149at2759"/>
<dbReference type="AlphaFoldDB" id="A0A6G1K2A5"/>
<dbReference type="EMBL" id="MU005775">
    <property type="protein sequence ID" value="KAF2706870.1"/>
    <property type="molecule type" value="Genomic_DNA"/>
</dbReference>
<feature type="compositionally biased region" description="Basic and acidic residues" evidence="8">
    <location>
        <begin position="467"/>
        <end position="478"/>
    </location>
</feature>
<feature type="compositionally biased region" description="Basic and acidic residues" evidence="8">
    <location>
        <begin position="427"/>
        <end position="458"/>
    </location>
</feature>
<evidence type="ECO:0000259" key="9">
    <source>
        <dbReference type="PROSITE" id="PS50157"/>
    </source>
</evidence>
<feature type="region of interest" description="Disordered" evidence="8">
    <location>
        <begin position="223"/>
        <end position="243"/>
    </location>
</feature>
<dbReference type="GO" id="GO:0000978">
    <property type="term" value="F:RNA polymerase II cis-regulatory region sequence-specific DNA binding"/>
    <property type="evidence" value="ECO:0007669"/>
    <property type="project" value="TreeGrafter"/>
</dbReference>
<dbReference type="FunFam" id="3.30.160.60:FF:000031">
    <property type="entry name" value="GLI family zinc finger 3"/>
    <property type="match status" value="1"/>
</dbReference>
<evidence type="ECO:0000256" key="7">
    <source>
        <dbReference type="PROSITE-ProRule" id="PRU00042"/>
    </source>
</evidence>
<dbReference type="Proteomes" id="UP000799428">
    <property type="component" value="Unassembled WGS sequence"/>
</dbReference>
<reference evidence="10" key="1">
    <citation type="journal article" date="2020" name="Stud. Mycol.">
        <title>101 Dothideomycetes genomes: a test case for predicting lifestyles and emergence of pathogens.</title>
        <authorList>
            <person name="Haridas S."/>
            <person name="Albert R."/>
            <person name="Binder M."/>
            <person name="Bloem J."/>
            <person name="Labutti K."/>
            <person name="Salamov A."/>
            <person name="Andreopoulos B."/>
            <person name="Baker S."/>
            <person name="Barry K."/>
            <person name="Bills G."/>
            <person name="Bluhm B."/>
            <person name="Cannon C."/>
            <person name="Castanera R."/>
            <person name="Culley D."/>
            <person name="Daum C."/>
            <person name="Ezra D."/>
            <person name="Gonzalez J."/>
            <person name="Henrissat B."/>
            <person name="Kuo A."/>
            <person name="Liang C."/>
            <person name="Lipzen A."/>
            <person name="Lutzoni F."/>
            <person name="Magnuson J."/>
            <person name="Mondo S."/>
            <person name="Nolan M."/>
            <person name="Ohm R."/>
            <person name="Pangilinan J."/>
            <person name="Park H.-J."/>
            <person name="Ramirez L."/>
            <person name="Alfaro M."/>
            <person name="Sun H."/>
            <person name="Tritt A."/>
            <person name="Yoshinaga Y."/>
            <person name="Zwiers L.-H."/>
            <person name="Turgeon B."/>
            <person name="Goodwin S."/>
            <person name="Spatafora J."/>
            <person name="Crous P."/>
            <person name="Grigoriev I."/>
        </authorList>
    </citation>
    <scope>NUCLEOTIDE SEQUENCE</scope>
    <source>
        <strain evidence="10">CBS 279.74</strain>
    </source>
</reference>
<dbReference type="GO" id="GO:0005634">
    <property type="term" value="C:nucleus"/>
    <property type="evidence" value="ECO:0007669"/>
    <property type="project" value="UniProtKB-SubCell"/>
</dbReference>